<dbReference type="SMART" id="SM00320">
    <property type="entry name" value="WD40"/>
    <property type="match status" value="4"/>
</dbReference>
<name>A0A5A7VCF2_CUCMM</name>
<keyword evidence="4 6" id="KW-0677">Repeat</keyword>
<evidence type="ECO:0000256" key="6">
    <source>
        <dbReference type="HAMAP-Rule" id="MF_03056"/>
    </source>
</evidence>
<evidence type="ECO:0000256" key="7">
    <source>
        <dbReference type="PROSITE-ProRule" id="PRU00221"/>
    </source>
</evidence>
<evidence type="ECO:0000313" key="9">
    <source>
        <dbReference type="Proteomes" id="UP000321393"/>
    </source>
</evidence>
<evidence type="ECO:0000256" key="4">
    <source>
        <dbReference type="ARBA" id="ARBA00022737"/>
    </source>
</evidence>
<dbReference type="GO" id="GO:0106004">
    <property type="term" value="P:tRNA (guanine-N7)-methylation"/>
    <property type="evidence" value="ECO:0007669"/>
    <property type="project" value="UniProtKB-UniRule"/>
</dbReference>
<comment type="caution">
    <text evidence="8">The sequence shown here is derived from an EMBL/GenBank/DDBJ whole genome shotgun (WGS) entry which is preliminary data.</text>
</comment>
<dbReference type="GO" id="GO:0005829">
    <property type="term" value="C:cytosol"/>
    <property type="evidence" value="ECO:0007669"/>
    <property type="project" value="TreeGrafter"/>
</dbReference>
<evidence type="ECO:0000313" key="8">
    <source>
        <dbReference type="EMBL" id="KAA0064056.1"/>
    </source>
</evidence>
<keyword evidence="2 6" id="KW-0853">WD repeat</keyword>
<dbReference type="PROSITE" id="PS50082">
    <property type="entry name" value="WD_REPEATS_2"/>
    <property type="match status" value="2"/>
</dbReference>
<evidence type="ECO:0000256" key="2">
    <source>
        <dbReference type="ARBA" id="ARBA00022574"/>
    </source>
</evidence>
<organism evidence="8 9">
    <name type="scientific">Cucumis melo var. makuwa</name>
    <name type="common">Oriental melon</name>
    <dbReference type="NCBI Taxonomy" id="1194695"/>
    <lineage>
        <taxon>Eukaryota</taxon>
        <taxon>Viridiplantae</taxon>
        <taxon>Streptophyta</taxon>
        <taxon>Embryophyta</taxon>
        <taxon>Tracheophyta</taxon>
        <taxon>Spermatophyta</taxon>
        <taxon>Magnoliopsida</taxon>
        <taxon>eudicotyledons</taxon>
        <taxon>Gunneridae</taxon>
        <taxon>Pentapetalae</taxon>
        <taxon>rosids</taxon>
        <taxon>fabids</taxon>
        <taxon>Cucurbitales</taxon>
        <taxon>Cucurbitaceae</taxon>
        <taxon>Benincaseae</taxon>
        <taxon>Cucumis</taxon>
    </lineage>
</organism>
<dbReference type="InterPro" id="IPR001680">
    <property type="entry name" value="WD40_rpt"/>
</dbReference>
<dbReference type="AlphaFoldDB" id="A0A5A7VCF2"/>
<dbReference type="PROSITE" id="PS50294">
    <property type="entry name" value="WD_REPEATS_REGION"/>
    <property type="match status" value="2"/>
</dbReference>
<accession>A0A5A7VCF2</accession>
<dbReference type="InterPro" id="IPR036322">
    <property type="entry name" value="WD40_repeat_dom_sf"/>
</dbReference>
<dbReference type="PANTHER" id="PTHR16288:SF0">
    <property type="entry name" value="TRNA (GUANINE-N(7)-)-METHYLTRANSFERASE NON-CATALYTIC SUBUNIT WDR4"/>
    <property type="match status" value="1"/>
</dbReference>
<feature type="repeat" description="WD" evidence="7">
    <location>
        <begin position="199"/>
        <end position="244"/>
    </location>
</feature>
<dbReference type="GO" id="GO:0005634">
    <property type="term" value="C:nucleus"/>
    <property type="evidence" value="ECO:0007669"/>
    <property type="project" value="UniProtKB-SubCell"/>
</dbReference>
<comment type="subcellular location">
    <subcellularLocation>
        <location evidence="1 6">Nucleus</location>
    </subcellularLocation>
</comment>
<protein>
    <recommendedName>
        <fullName evidence="6">tRNA (guanine-N(7)-)-methyltransferase non-catalytic subunit</fullName>
    </recommendedName>
    <alternativeName>
        <fullName evidence="6">WD repeat-containing protein 4 homolog</fullName>
    </alternativeName>
</protein>
<dbReference type="OrthoDB" id="339900at2759"/>
<comment type="pathway">
    <text evidence="6">tRNA modification; N(7)-methylguanine-tRNA biosynthesis.</text>
</comment>
<dbReference type="GO" id="GO:0043527">
    <property type="term" value="C:tRNA methyltransferase complex"/>
    <property type="evidence" value="ECO:0007669"/>
    <property type="project" value="TreeGrafter"/>
</dbReference>
<keyword evidence="3 6" id="KW-0819">tRNA processing</keyword>
<reference evidence="8 9" key="1">
    <citation type="submission" date="2019-08" db="EMBL/GenBank/DDBJ databases">
        <title>Draft genome sequences of two oriental melons (Cucumis melo L. var makuwa).</title>
        <authorList>
            <person name="Kwon S.-Y."/>
        </authorList>
    </citation>
    <scope>NUCLEOTIDE SEQUENCE [LARGE SCALE GENOMIC DNA]</scope>
    <source>
        <strain evidence="9">cv. SW 3</strain>
        <tissue evidence="8">Leaf</tissue>
    </source>
</reference>
<dbReference type="InterPro" id="IPR019775">
    <property type="entry name" value="WD40_repeat_CS"/>
</dbReference>
<comment type="subunit">
    <text evidence="6">Forms a heterodimer with the catalytic subunit.</text>
</comment>
<dbReference type="HAMAP" id="MF_03056">
    <property type="entry name" value="TRM82"/>
    <property type="match status" value="1"/>
</dbReference>
<dbReference type="Pfam" id="PF00400">
    <property type="entry name" value="WD40"/>
    <property type="match status" value="3"/>
</dbReference>
<dbReference type="InterPro" id="IPR028884">
    <property type="entry name" value="Trm82"/>
</dbReference>
<sequence length="443" mass="48263">MEETPVEEGDTNKDVEVAPALIALHPTENSVAVAVGSDLRVFDLVGNCAVFLVDESGVPYHKDSIRTICYGSKGQLFVSAGDDKTVKIWSTESWRCIYNVVSEKRVSAAAISPNGLHVCFADKFGVIWVVDLDGGVDGNQPLVSKKAMSLLSHYCSIITSLKFSLDGRFLVSADRDFKIRVTTFPTKPVNEAREIQSFCLGHTDFVSCIAFISNLECSHGFLISGSGDSTVRLWDILCGSLLDTCDIGDKVELLDSKEREGCHSAVTSLCTIADGALVAVAVQRQSSPSMLFFLLCLHGIILLNCDLSNHTLSVVKVVSISEETFIPTSLSTSCSTGYLWMVTGVSSLHNLGHSSLARVKVMSGFNKDNYTANDVSVVEDDAIPGETKLLEKLQGGVTFDDKVFLAAAEAVKTAMSNLLTKKQYSMEKRDFRKRTRNDRKLKQ</sequence>
<dbReference type="PROSITE" id="PS00678">
    <property type="entry name" value="WD_REPEATS_1"/>
    <property type="match status" value="1"/>
</dbReference>
<evidence type="ECO:0000256" key="5">
    <source>
        <dbReference type="ARBA" id="ARBA00023242"/>
    </source>
</evidence>
<evidence type="ECO:0000256" key="1">
    <source>
        <dbReference type="ARBA" id="ARBA00004123"/>
    </source>
</evidence>
<dbReference type="STRING" id="1194695.A0A5A7VCF2"/>
<evidence type="ECO:0000256" key="3">
    <source>
        <dbReference type="ARBA" id="ARBA00022694"/>
    </source>
</evidence>
<dbReference type="PANTHER" id="PTHR16288">
    <property type="entry name" value="WD40 REPEAT PROTEIN 4"/>
    <property type="match status" value="1"/>
</dbReference>
<comment type="similarity">
    <text evidence="6">Belongs to the WD repeat TRM82 family.</text>
</comment>
<dbReference type="Proteomes" id="UP000321393">
    <property type="component" value="Unassembled WGS sequence"/>
</dbReference>
<gene>
    <name evidence="8" type="ORF">E6C27_scaffold99G00590</name>
</gene>
<dbReference type="InterPro" id="IPR015943">
    <property type="entry name" value="WD40/YVTN_repeat-like_dom_sf"/>
</dbReference>
<dbReference type="Gene3D" id="2.130.10.10">
    <property type="entry name" value="YVTN repeat-like/Quinoprotein amine dehydrogenase"/>
    <property type="match status" value="1"/>
</dbReference>
<dbReference type="EMBL" id="SSTE01001955">
    <property type="protein sequence ID" value="KAA0064056.1"/>
    <property type="molecule type" value="Genomic_DNA"/>
</dbReference>
<dbReference type="UniPathway" id="UPA00989"/>
<keyword evidence="5 6" id="KW-0539">Nucleus</keyword>
<dbReference type="SUPFAM" id="SSF50978">
    <property type="entry name" value="WD40 repeat-like"/>
    <property type="match status" value="1"/>
</dbReference>
<comment type="function">
    <text evidence="6">Required for the formation of N(7)-methylguanine at position 46 (m7G46) in tRNA. In the complex, it is required to stabilize and induce conformational changes of the catalytic subunit.</text>
</comment>
<feature type="repeat" description="WD" evidence="7">
    <location>
        <begin position="58"/>
        <end position="99"/>
    </location>
</feature>
<proteinExistence type="inferred from homology"/>